<evidence type="ECO:0000313" key="2">
    <source>
        <dbReference type="Proteomes" id="UP000305095"/>
    </source>
</evidence>
<reference evidence="1 2" key="1">
    <citation type="submission" date="2019-05" db="EMBL/GenBank/DDBJ databases">
        <title>Draft Genome of Bradyrhizobium elkanii strain SEMIA 938, Used in Commercial Inoculants for Lupinus spp. in Brazil.</title>
        <authorList>
            <person name="Hungria M."/>
            <person name="Delamuta J.R.M."/>
            <person name="Ribeiro R.A."/>
            <person name="Nogueira M.A."/>
        </authorList>
    </citation>
    <scope>NUCLEOTIDE SEQUENCE [LARGE SCALE GENOMIC DNA]</scope>
    <source>
        <strain evidence="1 2">Semia 938</strain>
    </source>
</reference>
<accession>A0A4U6RL12</accession>
<gene>
    <name evidence="1" type="ORF">FDV58_34120</name>
</gene>
<sequence length="69" mass="7157">MSAITSTDNLSPNAAIPRDTVLIVIAAPARVGLCHGISAHQAAMESLVISNRGSSKKPLTAMSNNRLTD</sequence>
<proteinExistence type="predicted"/>
<comment type="caution">
    <text evidence="1">The sequence shown here is derived from an EMBL/GenBank/DDBJ whole genome shotgun (WGS) entry which is preliminary data.</text>
</comment>
<organism evidence="1 2">
    <name type="scientific">Bradyrhizobium elkanii</name>
    <dbReference type="NCBI Taxonomy" id="29448"/>
    <lineage>
        <taxon>Bacteria</taxon>
        <taxon>Pseudomonadati</taxon>
        <taxon>Pseudomonadota</taxon>
        <taxon>Alphaproteobacteria</taxon>
        <taxon>Hyphomicrobiales</taxon>
        <taxon>Nitrobacteraceae</taxon>
        <taxon>Bradyrhizobium</taxon>
    </lineage>
</organism>
<dbReference type="AlphaFoldDB" id="A0A4U6RL12"/>
<protein>
    <submittedName>
        <fullName evidence="1">Uncharacterized protein</fullName>
    </submittedName>
</protein>
<dbReference type="EMBL" id="SZZP01000028">
    <property type="protein sequence ID" value="TKV74042.1"/>
    <property type="molecule type" value="Genomic_DNA"/>
</dbReference>
<dbReference type="RefSeq" id="WP_137483020.1">
    <property type="nucleotide sequence ID" value="NZ_SZZP01000028.1"/>
</dbReference>
<evidence type="ECO:0000313" key="1">
    <source>
        <dbReference type="EMBL" id="TKV74042.1"/>
    </source>
</evidence>
<name>A0A4U6RL12_BRAEL</name>
<dbReference type="Proteomes" id="UP000305095">
    <property type="component" value="Unassembled WGS sequence"/>
</dbReference>